<evidence type="ECO:0000313" key="2">
    <source>
        <dbReference type="Proteomes" id="UP001595871"/>
    </source>
</evidence>
<reference evidence="2" key="1">
    <citation type="journal article" date="2019" name="Int. J. Syst. Evol. Microbiol.">
        <title>The Global Catalogue of Microorganisms (GCM) 10K type strain sequencing project: providing services to taxonomists for standard genome sequencing and annotation.</title>
        <authorList>
            <consortium name="The Broad Institute Genomics Platform"/>
            <consortium name="The Broad Institute Genome Sequencing Center for Infectious Disease"/>
            <person name="Wu L."/>
            <person name="Ma J."/>
        </authorList>
    </citation>
    <scope>NUCLEOTIDE SEQUENCE [LARGE SCALE GENOMIC DNA]</scope>
    <source>
        <strain evidence="2">CCM 3243</strain>
    </source>
</reference>
<keyword evidence="2" id="KW-1185">Reference proteome</keyword>
<sequence>MTDTLLPILLAHKLRFVAMVLDTVDPDGPMTESTRINLAGEATGHHQSTVAALLQVMPAVPHATTRTEYAQALRDTATQTEGGAL</sequence>
<proteinExistence type="predicted"/>
<dbReference type="EMBL" id="JBHSCF010000055">
    <property type="protein sequence ID" value="MFC4190400.1"/>
    <property type="molecule type" value="Genomic_DNA"/>
</dbReference>
<dbReference type="RefSeq" id="WP_200697614.1">
    <property type="nucleotide sequence ID" value="NZ_BAAAYA010000005.1"/>
</dbReference>
<evidence type="ECO:0000313" key="1">
    <source>
        <dbReference type="EMBL" id="MFC4190400.1"/>
    </source>
</evidence>
<accession>A0ABV8NEC5</accession>
<protein>
    <submittedName>
        <fullName evidence="1">Uncharacterized protein</fullName>
    </submittedName>
</protein>
<name>A0ABV8NEC5_9ACTN</name>
<dbReference type="Proteomes" id="UP001595871">
    <property type="component" value="Unassembled WGS sequence"/>
</dbReference>
<comment type="caution">
    <text evidence="1">The sequence shown here is derived from an EMBL/GenBank/DDBJ whole genome shotgun (WGS) entry which is preliminary data.</text>
</comment>
<organism evidence="1 2">
    <name type="scientific">Streptomyces flavovirens</name>
    <dbReference type="NCBI Taxonomy" id="52258"/>
    <lineage>
        <taxon>Bacteria</taxon>
        <taxon>Bacillati</taxon>
        <taxon>Actinomycetota</taxon>
        <taxon>Actinomycetes</taxon>
        <taxon>Kitasatosporales</taxon>
        <taxon>Streptomycetaceae</taxon>
        <taxon>Streptomyces</taxon>
    </lineage>
</organism>
<gene>
    <name evidence="1" type="ORF">ACFO3R_29085</name>
</gene>